<evidence type="ECO:0000256" key="2">
    <source>
        <dbReference type="SAM" id="Phobius"/>
    </source>
</evidence>
<dbReference type="EMBL" id="JAPQKP010000001">
    <property type="protein sequence ID" value="KAJ5210892.1"/>
    <property type="molecule type" value="Genomic_DNA"/>
</dbReference>
<evidence type="ECO:0000313" key="3">
    <source>
        <dbReference type="EMBL" id="KAJ5210892.1"/>
    </source>
</evidence>
<proteinExistence type="predicted"/>
<name>A0A9W9N0M9_9EURO</name>
<feature type="region of interest" description="Disordered" evidence="1">
    <location>
        <begin position="272"/>
        <end position="373"/>
    </location>
</feature>
<feature type="transmembrane region" description="Helical" evidence="2">
    <location>
        <begin position="380"/>
        <end position="405"/>
    </location>
</feature>
<protein>
    <submittedName>
        <fullName evidence="3">Uncharacterized protein</fullName>
    </submittedName>
</protein>
<keyword evidence="2" id="KW-0472">Membrane</keyword>
<keyword evidence="2" id="KW-0812">Transmembrane</keyword>
<feature type="compositionally biased region" description="Low complexity" evidence="1">
    <location>
        <begin position="151"/>
        <end position="161"/>
    </location>
</feature>
<reference evidence="3" key="1">
    <citation type="submission" date="2022-11" db="EMBL/GenBank/DDBJ databases">
        <authorList>
            <person name="Petersen C."/>
        </authorList>
    </citation>
    <scope>NUCLEOTIDE SEQUENCE</scope>
    <source>
        <strain evidence="3">IBT 16849</strain>
    </source>
</reference>
<evidence type="ECO:0000313" key="4">
    <source>
        <dbReference type="Proteomes" id="UP001150879"/>
    </source>
</evidence>
<feature type="compositionally biased region" description="Polar residues" evidence="1">
    <location>
        <begin position="204"/>
        <end position="215"/>
    </location>
</feature>
<comment type="caution">
    <text evidence="3">The sequence shown here is derived from an EMBL/GenBank/DDBJ whole genome shotgun (WGS) entry which is preliminary data.</text>
</comment>
<feature type="region of interest" description="Disordered" evidence="1">
    <location>
        <begin position="99"/>
        <end position="252"/>
    </location>
</feature>
<feature type="compositionally biased region" description="Polar residues" evidence="1">
    <location>
        <begin position="233"/>
        <end position="246"/>
    </location>
</feature>
<reference evidence="3" key="2">
    <citation type="journal article" date="2023" name="IMA Fungus">
        <title>Comparative genomic study of the Penicillium genus elucidates a diverse pangenome and 15 lateral gene transfer events.</title>
        <authorList>
            <person name="Petersen C."/>
            <person name="Sorensen T."/>
            <person name="Nielsen M.R."/>
            <person name="Sondergaard T.E."/>
            <person name="Sorensen J.L."/>
            <person name="Fitzpatrick D.A."/>
            <person name="Frisvad J.C."/>
            <person name="Nielsen K.L."/>
        </authorList>
    </citation>
    <scope>NUCLEOTIDE SEQUENCE</scope>
    <source>
        <strain evidence="3">IBT 16849</strain>
    </source>
</reference>
<feature type="compositionally biased region" description="Low complexity" evidence="1">
    <location>
        <begin position="48"/>
        <end position="61"/>
    </location>
</feature>
<keyword evidence="4" id="KW-1185">Reference proteome</keyword>
<gene>
    <name evidence="3" type="ORF">N7472_001031</name>
</gene>
<dbReference type="OrthoDB" id="5413188at2759"/>
<keyword evidence="2" id="KW-1133">Transmembrane helix</keyword>
<evidence type="ECO:0000256" key="1">
    <source>
        <dbReference type="SAM" id="MobiDB-lite"/>
    </source>
</evidence>
<accession>A0A9W9N0M9</accession>
<dbReference type="Proteomes" id="UP001150879">
    <property type="component" value="Unassembled WGS sequence"/>
</dbReference>
<feature type="region of interest" description="Disordered" evidence="1">
    <location>
        <begin position="1"/>
        <end position="63"/>
    </location>
</feature>
<sequence length="456" mass="48395">MQPNHYMLGQVHEPRAASRMTDGHQPLQDNGQPQPSGAAPMRSEDSWIDVSSQPSSSSFSSAATNEDIITTGLQVEHGEAGAYQRRNRRRRLQHLAAITTAQVDYASRDASQTSSSQEEYEESESESDRVLSSSNEDIPRQTLPPALSARSTQPSSGSDAASSDDEDDTSTALGMGISPSPFVPQPNIFTHPPATSEPGWPARRTQSNVPSTSTHRAASRRESYPSPRSSRRTQYQHSPYNMISPSHHTDHDAALRASLSTLLSCAAAARGLPKNDSRSSPAPAAPPGGGHPASFRLVGPSVTMGEESSDEETTSSPRYPETSPSMGAPQRHLRVPSVSSDPAATKTKRRSSSPKDRGATSKKSRRVSMTDSATTVSPTIMTWVISAGVVVLFSAISFSAGYMIGREVGRVEIGMMGDGVPGPRPSTGCGQEAVRGGLRKLRWGSAAAGSATLASM</sequence>
<dbReference type="AlphaFoldDB" id="A0A9W9N0M9"/>
<organism evidence="3 4">
    <name type="scientific">Penicillium cf. griseofulvum</name>
    <dbReference type="NCBI Taxonomy" id="2972120"/>
    <lineage>
        <taxon>Eukaryota</taxon>
        <taxon>Fungi</taxon>
        <taxon>Dikarya</taxon>
        <taxon>Ascomycota</taxon>
        <taxon>Pezizomycotina</taxon>
        <taxon>Eurotiomycetes</taxon>
        <taxon>Eurotiomycetidae</taxon>
        <taxon>Eurotiales</taxon>
        <taxon>Aspergillaceae</taxon>
        <taxon>Penicillium</taxon>
    </lineage>
</organism>